<evidence type="ECO:0000313" key="2">
    <source>
        <dbReference type="Proteomes" id="UP001162992"/>
    </source>
</evidence>
<organism evidence="1 2">
    <name type="scientific">Diphasiastrum complanatum</name>
    <name type="common">Issler's clubmoss</name>
    <name type="synonym">Lycopodium complanatum</name>
    <dbReference type="NCBI Taxonomy" id="34168"/>
    <lineage>
        <taxon>Eukaryota</taxon>
        <taxon>Viridiplantae</taxon>
        <taxon>Streptophyta</taxon>
        <taxon>Embryophyta</taxon>
        <taxon>Tracheophyta</taxon>
        <taxon>Lycopodiopsida</taxon>
        <taxon>Lycopodiales</taxon>
        <taxon>Lycopodiaceae</taxon>
        <taxon>Lycopodioideae</taxon>
        <taxon>Diphasiastrum</taxon>
    </lineage>
</organism>
<evidence type="ECO:0000313" key="1">
    <source>
        <dbReference type="EMBL" id="KAJ7515274.1"/>
    </source>
</evidence>
<proteinExistence type="predicted"/>
<sequence>MAKQRKKNKKSSSGRNGVAAMDISSPSPSQASTAVAPPRPQAMDTSERPTAGAMFGAEKLSPLGVSGSGSKKINKISQKRRAVKLRKEKAMEKALSTSEKRRQKLQQDVHKAQRVQSLKKLY</sequence>
<dbReference type="EMBL" id="CM055113">
    <property type="protein sequence ID" value="KAJ7515274.1"/>
    <property type="molecule type" value="Genomic_DNA"/>
</dbReference>
<accession>A0ACC2AEH8</accession>
<name>A0ACC2AEH8_DIPCM</name>
<comment type="caution">
    <text evidence="1">The sequence shown here is derived from an EMBL/GenBank/DDBJ whole genome shotgun (WGS) entry which is preliminary data.</text>
</comment>
<gene>
    <name evidence="1" type="ORF">O6H91_22G008500</name>
</gene>
<protein>
    <submittedName>
        <fullName evidence="1">Uncharacterized protein</fullName>
    </submittedName>
</protein>
<dbReference type="Proteomes" id="UP001162992">
    <property type="component" value="Chromosome 22"/>
</dbReference>
<keyword evidence="2" id="KW-1185">Reference proteome</keyword>
<reference evidence="2" key="1">
    <citation type="journal article" date="2024" name="Proc. Natl. Acad. Sci. U.S.A.">
        <title>Extraordinary preservation of gene collinearity over three hundred million years revealed in homosporous lycophytes.</title>
        <authorList>
            <person name="Li C."/>
            <person name="Wickell D."/>
            <person name="Kuo L.Y."/>
            <person name="Chen X."/>
            <person name="Nie B."/>
            <person name="Liao X."/>
            <person name="Peng D."/>
            <person name="Ji J."/>
            <person name="Jenkins J."/>
            <person name="Williams M."/>
            <person name="Shu S."/>
            <person name="Plott C."/>
            <person name="Barry K."/>
            <person name="Rajasekar S."/>
            <person name="Grimwood J."/>
            <person name="Han X."/>
            <person name="Sun S."/>
            <person name="Hou Z."/>
            <person name="He W."/>
            <person name="Dai G."/>
            <person name="Sun C."/>
            <person name="Schmutz J."/>
            <person name="Leebens-Mack J.H."/>
            <person name="Li F.W."/>
            <person name="Wang L."/>
        </authorList>
    </citation>
    <scope>NUCLEOTIDE SEQUENCE [LARGE SCALE GENOMIC DNA]</scope>
    <source>
        <strain evidence="2">cv. PW_Plant_1</strain>
    </source>
</reference>